<dbReference type="InterPro" id="IPR053188">
    <property type="entry name" value="FkbM_Methyltransferase"/>
</dbReference>
<keyword evidence="3" id="KW-0808">Transferase</keyword>
<dbReference type="InterPro" id="IPR006342">
    <property type="entry name" value="FkbM_mtfrase"/>
</dbReference>
<feature type="compositionally biased region" description="Basic and acidic residues" evidence="1">
    <location>
        <begin position="23"/>
        <end position="47"/>
    </location>
</feature>
<comment type="caution">
    <text evidence="3">The sequence shown here is derived from an EMBL/GenBank/DDBJ whole genome shotgun (WGS) entry which is preliminary data.</text>
</comment>
<dbReference type="GO" id="GO:0032259">
    <property type="term" value="P:methylation"/>
    <property type="evidence" value="ECO:0007669"/>
    <property type="project" value="UniProtKB-KW"/>
</dbReference>
<organism evidence="3 4">
    <name type="scientific">Methylosinus sporium</name>
    <dbReference type="NCBI Taxonomy" id="428"/>
    <lineage>
        <taxon>Bacteria</taxon>
        <taxon>Pseudomonadati</taxon>
        <taxon>Pseudomonadota</taxon>
        <taxon>Alphaproteobacteria</taxon>
        <taxon>Hyphomicrobiales</taxon>
        <taxon>Methylocystaceae</taxon>
        <taxon>Methylosinus</taxon>
    </lineage>
</organism>
<evidence type="ECO:0000313" key="4">
    <source>
        <dbReference type="Proteomes" id="UP000316781"/>
    </source>
</evidence>
<name>A0A549SRH3_METSR</name>
<dbReference type="PANTHER" id="PTHR36973:SF4">
    <property type="entry name" value="NODULATION PROTEIN"/>
    <property type="match status" value="1"/>
</dbReference>
<dbReference type="InterPro" id="IPR029063">
    <property type="entry name" value="SAM-dependent_MTases_sf"/>
</dbReference>
<dbReference type="EMBL" id="VJMF01000047">
    <property type="protein sequence ID" value="TRL32197.1"/>
    <property type="molecule type" value="Genomic_DNA"/>
</dbReference>
<feature type="domain" description="Methyltransferase FkbM" evidence="2">
    <location>
        <begin position="99"/>
        <end position="255"/>
    </location>
</feature>
<protein>
    <submittedName>
        <fullName evidence="3">FkbM family methyltransferase</fullName>
    </submittedName>
</protein>
<accession>A0A549SRH3</accession>
<dbReference type="NCBIfam" id="TIGR01444">
    <property type="entry name" value="fkbM_fam"/>
    <property type="match status" value="1"/>
</dbReference>
<evidence type="ECO:0000259" key="2">
    <source>
        <dbReference type="Pfam" id="PF05050"/>
    </source>
</evidence>
<dbReference type="GO" id="GO:0008171">
    <property type="term" value="F:O-methyltransferase activity"/>
    <property type="evidence" value="ECO:0007669"/>
    <property type="project" value="TreeGrafter"/>
</dbReference>
<dbReference type="PANTHER" id="PTHR36973">
    <property type="entry name" value="SLL1456 PROTEIN-RELATED"/>
    <property type="match status" value="1"/>
</dbReference>
<evidence type="ECO:0000256" key="1">
    <source>
        <dbReference type="SAM" id="MobiDB-lite"/>
    </source>
</evidence>
<gene>
    <name evidence="3" type="ORF">FM996_12530</name>
</gene>
<dbReference type="Proteomes" id="UP000316781">
    <property type="component" value="Unassembled WGS sequence"/>
</dbReference>
<dbReference type="RefSeq" id="WP_142863296.1">
    <property type="nucleotide sequence ID" value="NZ_VJMF01000047.1"/>
</dbReference>
<feature type="region of interest" description="Disordered" evidence="1">
    <location>
        <begin position="1"/>
        <end position="47"/>
    </location>
</feature>
<proteinExistence type="predicted"/>
<keyword evidence="3" id="KW-0489">Methyltransferase</keyword>
<reference evidence="3 4" key="1">
    <citation type="submission" date="2019-07" db="EMBL/GenBank/DDBJ databases">
        <title>Ln-dependent methylotrophs.</title>
        <authorList>
            <person name="Tani A."/>
        </authorList>
    </citation>
    <scope>NUCLEOTIDE SEQUENCE [LARGE SCALE GENOMIC DNA]</scope>
    <source>
        <strain evidence="3 4">SM89A</strain>
    </source>
</reference>
<dbReference type="Pfam" id="PF05050">
    <property type="entry name" value="Methyltransf_21"/>
    <property type="match status" value="1"/>
</dbReference>
<dbReference type="Gene3D" id="3.40.50.150">
    <property type="entry name" value="Vaccinia Virus protein VP39"/>
    <property type="match status" value="1"/>
</dbReference>
<dbReference type="AlphaFoldDB" id="A0A549SRH3"/>
<evidence type="ECO:0000313" key="3">
    <source>
        <dbReference type="EMBL" id="TRL32197.1"/>
    </source>
</evidence>
<sequence length="292" mass="32911">MFDLAVQRSGAAGGLGGTSKNKQIHDVKHMARGSELRRQQRDERRGEKMKIRQYAKHIVNCTVATLGARVVNAEWGPRGFQAAFRQIARTGWAPATVLDIGASTGSWSQECMSIFPLARYFLAEPLEYKREALKSFASADNRVHYFLGGIGSRNGQLELNDNDAQSSFFPSHDFHGVKRSVPVRTLDSFRDEFGFQAPMLLKADVQGFELEVLEGARECLPFVDVMLLEVSFRRIYDNCPLAHEVIAYAGMNGFRMYDFVSYMQRDSDGALLQTEIVFVRDGSKLFNDERAF</sequence>
<dbReference type="SUPFAM" id="SSF53335">
    <property type="entry name" value="S-adenosyl-L-methionine-dependent methyltransferases"/>
    <property type="match status" value="1"/>
</dbReference>